<dbReference type="InterPro" id="IPR050142">
    <property type="entry name" value="MADS-box/MEF2_TF"/>
</dbReference>
<dbReference type="InterPro" id="IPR002100">
    <property type="entry name" value="TF_MADSbox"/>
</dbReference>
<gene>
    <name evidence="8" type="ORF">T459_35459</name>
    <name evidence="7" type="ORF">T459_35539</name>
</gene>
<evidence type="ECO:0000256" key="5">
    <source>
        <dbReference type="ARBA" id="ARBA00023242"/>
    </source>
</evidence>
<reference evidence="7" key="1">
    <citation type="journal article" date="2014" name="Nat. Genet.">
        <title>Genome sequence of the hot pepper provides insights into the evolution of pungency in Capsicum species.</title>
        <authorList>
            <person name="Kim S."/>
            <person name="Park M."/>
            <person name="Yeom S.I."/>
            <person name="Kim Y.M."/>
            <person name="Lee J.M."/>
            <person name="Lee H.A."/>
            <person name="Seo E."/>
            <person name="Choi J."/>
            <person name="Cheong K."/>
            <person name="Kim K.T."/>
            <person name="Jung K."/>
            <person name="Lee G.W."/>
            <person name="Oh S.K."/>
            <person name="Bae C."/>
            <person name="Kim S.B."/>
            <person name="Lee H.Y."/>
            <person name="Kim S.Y."/>
            <person name="Kim M.S."/>
            <person name="Kang B.C."/>
            <person name="Jo Y.D."/>
            <person name="Yang H.B."/>
            <person name="Jeong H.J."/>
            <person name="Kang W.H."/>
            <person name="Kwon J.K."/>
            <person name="Shin C."/>
            <person name="Lim J.Y."/>
            <person name="Park J.H."/>
            <person name="Huh J.H."/>
            <person name="Kim J.S."/>
            <person name="Kim B.D."/>
            <person name="Cohen O."/>
            <person name="Paran I."/>
            <person name="Suh M.C."/>
            <person name="Lee S.B."/>
            <person name="Kim Y.K."/>
            <person name="Shin Y."/>
            <person name="Noh S.J."/>
            <person name="Park J."/>
            <person name="Seo Y.S."/>
            <person name="Kwon S.Y."/>
            <person name="Kim H.A."/>
            <person name="Park J.M."/>
            <person name="Kim H.J."/>
            <person name="Choi S.B."/>
            <person name="Bosland P.W."/>
            <person name="Reeves G."/>
            <person name="Jo S.H."/>
            <person name="Lee B.W."/>
            <person name="Cho H.T."/>
            <person name="Choi H.S."/>
            <person name="Lee M.S."/>
            <person name="Yu Y."/>
            <person name="Do Choi Y."/>
            <person name="Park B.S."/>
            <person name="van Deynze A."/>
            <person name="Ashrafi H."/>
            <person name="Hill T."/>
            <person name="Kim W.T."/>
            <person name="Pai H.S."/>
            <person name="Ahn H.K."/>
            <person name="Yeam I."/>
            <person name="Giovannoni J.J."/>
            <person name="Rose J.K."/>
            <person name="Sorensen I."/>
            <person name="Lee S.J."/>
            <person name="Kim R.W."/>
            <person name="Choi I.Y."/>
            <person name="Choi B.S."/>
            <person name="Lim J.S."/>
            <person name="Lee Y.H."/>
            <person name="Choi D."/>
        </authorList>
    </citation>
    <scope>NUCLEOTIDE SEQUENCE [LARGE SCALE GENOMIC DNA]</scope>
</reference>
<dbReference type="PROSITE" id="PS50066">
    <property type="entry name" value="MADS_BOX_2"/>
    <property type="match status" value="1"/>
</dbReference>
<keyword evidence="4" id="KW-0804">Transcription</keyword>
<keyword evidence="2" id="KW-0805">Transcription regulation</keyword>
<comment type="subcellular location">
    <subcellularLocation>
        <location evidence="1">Nucleus</location>
    </subcellularLocation>
</comment>
<evidence type="ECO:0000256" key="2">
    <source>
        <dbReference type="ARBA" id="ARBA00023015"/>
    </source>
</evidence>
<dbReference type="Proteomes" id="UP000222542">
    <property type="component" value="Unassembled WGS sequence"/>
</dbReference>
<dbReference type="GO" id="GO:0046983">
    <property type="term" value="F:protein dimerization activity"/>
    <property type="evidence" value="ECO:0007669"/>
    <property type="project" value="InterPro"/>
</dbReference>
<dbReference type="GO" id="GO:0005634">
    <property type="term" value="C:nucleus"/>
    <property type="evidence" value="ECO:0007669"/>
    <property type="project" value="UniProtKB-SubCell"/>
</dbReference>
<protein>
    <submittedName>
        <fullName evidence="7">MADS-box transcription factor 31</fullName>
    </submittedName>
</protein>
<dbReference type="SUPFAM" id="SSF55455">
    <property type="entry name" value="SRF-like"/>
    <property type="match status" value="1"/>
</dbReference>
<evidence type="ECO:0000313" key="9">
    <source>
        <dbReference type="Proteomes" id="UP000222542"/>
    </source>
</evidence>
<accession>A0A2G2XJ25</accession>
<organism evidence="7 9">
    <name type="scientific">Capsicum annuum</name>
    <name type="common">Capsicum pepper</name>
    <dbReference type="NCBI Taxonomy" id="4072"/>
    <lineage>
        <taxon>Eukaryota</taxon>
        <taxon>Viridiplantae</taxon>
        <taxon>Streptophyta</taxon>
        <taxon>Embryophyta</taxon>
        <taxon>Tracheophyta</taxon>
        <taxon>Spermatophyta</taxon>
        <taxon>Magnoliopsida</taxon>
        <taxon>eudicotyledons</taxon>
        <taxon>Gunneridae</taxon>
        <taxon>Pentapetalae</taxon>
        <taxon>asterids</taxon>
        <taxon>lamiids</taxon>
        <taxon>Solanales</taxon>
        <taxon>Solanaceae</taxon>
        <taxon>Solanoideae</taxon>
        <taxon>Capsiceae</taxon>
        <taxon>Capsicum</taxon>
    </lineage>
</organism>
<dbReference type="GO" id="GO:0003677">
    <property type="term" value="F:DNA binding"/>
    <property type="evidence" value="ECO:0007669"/>
    <property type="project" value="UniProtKB-KW"/>
</dbReference>
<evidence type="ECO:0000256" key="1">
    <source>
        <dbReference type="ARBA" id="ARBA00004123"/>
    </source>
</evidence>
<dbReference type="PANTHER" id="PTHR48019">
    <property type="entry name" value="SERUM RESPONSE FACTOR HOMOLOG"/>
    <property type="match status" value="1"/>
</dbReference>
<dbReference type="EMBL" id="AYRZ02001853">
    <property type="protein sequence ID" value="PHT57570.1"/>
    <property type="molecule type" value="Genomic_DNA"/>
</dbReference>
<evidence type="ECO:0000256" key="3">
    <source>
        <dbReference type="ARBA" id="ARBA00023125"/>
    </source>
</evidence>
<dbReference type="InterPro" id="IPR036879">
    <property type="entry name" value="TF_MADSbox_sf"/>
</dbReference>
<dbReference type="EMBL" id="AYRZ02002822">
    <property type="protein sequence ID" value="PHT57490.1"/>
    <property type="molecule type" value="Genomic_DNA"/>
</dbReference>
<dbReference type="AlphaFoldDB" id="A0A2G2XJ25"/>
<name>A0A2G2XJ25_CAPAN</name>
<evidence type="ECO:0000259" key="6">
    <source>
        <dbReference type="PROSITE" id="PS50066"/>
    </source>
</evidence>
<reference evidence="7 9" key="2">
    <citation type="journal article" date="2017" name="Genome Biol.">
        <title>New reference genome sequences of hot pepper reveal the massive evolution of plant disease-resistance genes by retroduplication.</title>
        <authorList>
            <person name="Kim S."/>
            <person name="Park J."/>
            <person name="Yeom S.I."/>
            <person name="Kim Y.M."/>
            <person name="Seo E."/>
            <person name="Kim K.T."/>
            <person name="Kim M.S."/>
            <person name="Lee J.M."/>
            <person name="Cheong K."/>
            <person name="Shin H.S."/>
            <person name="Kim S.B."/>
            <person name="Han K."/>
            <person name="Lee J."/>
            <person name="Park M."/>
            <person name="Lee H.A."/>
            <person name="Lee H.Y."/>
            <person name="Lee Y."/>
            <person name="Oh S."/>
            <person name="Lee J.H."/>
            <person name="Choi E."/>
            <person name="Choi E."/>
            <person name="Lee S.E."/>
            <person name="Jeon J."/>
            <person name="Kim H."/>
            <person name="Choi G."/>
            <person name="Song H."/>
            <person name="Lee J."/>
            <person name="Lee S.C."/>
            <person name="Kwon J.K."/>
            <person name="Lee H.Y."/>
            <person name="Koo N."/>
            <person name="Hong Y."/>
            <person name="Kim R.W."/>
            <person name="Kang W.H."/>
            <person name="Huh J.H."/>
            <person name="Kang B.C."/>
            <person name="Yang T.J."/>
            <person name="Lee Y.H."/>
            <person name="Bennetzen J.L."/>
            <person name="Choi D."/>
        </authorList>
    </citation>
    <scope>NUCLEOTIDE SEQUENCE [LARGE SCALE GENOMIC DNA]</scope>
    <source>
        <strain evidence="9">cv. CM334</strain>
    </source>
</reference>
<evidence type="ECO:0000256" key="4">
    <source>
        <dbReference type="ARBA" id="ARBA00023163"/>
    </source>
</evidence>
<proteinExistence type="predicted"/>
<evidence type="ECO:0000313" key="8">
    <source>
        <dbReference type="EMBL" id="PHT57570.1"/>
    </source>
</evidence>
<keyword evidence="3" id="KW-0238">DNA-binding</keyword>
<dbReference type="OMA" id="FEYSSSX"/>
<dbReference type="Gramene" id="PHT57490">
    <property type="protein sequence ID" value="PHT57490"/>
    <property type="gene ID" value="T459_35539"/>
</dbReference>
<comment type="caution">
    <text evidence="7">The sequence shown here is derived from an EMBL/GenBank/DDBJ whole genome shotgun (WGS) entry which is preliminary data.</text>
</comment>
<keyword evidence="9" id="KW-1185">Reference proteome</keyword>
<dbReference type="PRINTS" id="PR00404">
    <property type="entry name" value="MADSDOMAIN"/>
</dbReference>
<sequence length="62" mass="7246">MVRRKIEMNKIENSQYRDVTFSKRRQGLVKKANELSILCDAQIATIVYSSTGKLYEYSSNNR</sequence>
<dbReference type="SMR" id="A0A2G2XJ25"/>
<dbReference type="STRING" id="4072.A0A2G2XJ25"/>
<evidence type="ECO:0000313" key="7">
    <source>
        <dbReference type="EMBL" id="PHT57490.1"/>
    </source>
</evidence>
<dbReference type="Gramene" id="PHT57570">
    <property type="protein sequence ID" value="PHT57570"/>
    <property type="gene ID" value="T459_35459"/>
</dbReference>
<dbReference type="Gene3D" id="3.40.1810.10">
    <property type="entry name" value="Transcription factor, MADS-box"/>
    <property type="match status" value="1"/>
</dbReference>
<keyword evidence="5" id="KW-0539">Nucleus</keyword>
<feature type="domain" description="MADS-box" evidence="6">
    <location>
        <begin position="1"/>
        <end position="61"/>
    </location>
</feature>
<dbReference type="SMART" id="SM00432">
    <property type="entry name" value="MADS"/>
    <property type="match status" value="1"/>
</dbReference>
<dbReference type="Pfam" id="PF00319">
    <property type="entry name" value="SRF-TF"/>
    <property type="match status" value="1"/>
</dbReference>